<dbReference type="AlphaFoldDB" id="A0A4C1V5Y6"/>
<reference evidence="1 2" key="1">
    <citation type="journal article" date="2019" name="Commun. Biol.">
        <title>The bagworm genome reveals a unique fibroin gene that provides high tensile strength.</title>
        <authorList>
            <person name="Kono N."/>
            <person name="Nakamura H."/>
            <person name="Ohtoshi R."/>
            <person name="Tomita M."/>
            <person name="Numata K."/>
            <person name="Arakawa K."/>
        </authorList>
    </citation>
    <scope>NUCLEOTIDE SEQUENCE [LARGE SCALE GENOMIC DNA]</scope>
</reference>
<keyword evidence="2" id="KW-1185">Reference proteome</keyword>
<proteinExistence type="predicted"/>
<organism evidence="1 2">
    <name type="scientific">Eumeta variegata</name>
    <name type="common">Bagworm moth</name>
    <name type="synonym">Eumeta japonica</name>
    <dbReference type="NCBI Taxonomy" id="151549"/>
    <lineage>
        <taxon>Eukaryota</taxon>
        <taxon>Metazoa</taxon>
        <taxon>Ecdysozoa</taxon>
        <taxon>Arthropoda</taxon>
        <taxon>Hexapoda</taxon>
        <taxon>Insecta</taxon>
        <taxon>Pterygota</taxon>
        <taxon>Neoptera</taxon>
        <taxon>Endopterygota</taxon>
        <taxon>Lepidoptera</taxon>
        <taxon>Glossata</taxon>
        <taxon>Ditrysia</taxon>
        <taxon>Tineoidea</taxon>
        <taxon>Psychidae</taxon>
        <taxon>Oiketicinae</taxon>
        <taxon>Eumeta</taxon>
    </lineage>
</organism>
<gene>
    <name evidence="1" type="ORF">EVAR_16720_1</name>
</gene>
<dbReference type="Proteomes" id="UP000299102">
    <property type="component" value="Unassembled WGS sequence"/>
</dbReference>
<dbReference type="EMBL" id="BGZK01000277">
    <property type="protein sequence ID" value="GBP33682.1"/>
    <property type="molecule type" value="Genomic_DNA"/>
</dbReference>
<accession>A0A4C1V5Y6</accession>
<evidence type="ECO:0000313" key="2">
    <source>
        <dbReference type="Proteomes" id="UP000299102"/>
    </source>
</evidence>
<protein>
    <submittedName>
        <fullName evidence="1">Uncharacterized protein</fullName>
    </submittedName>
</protein>
<sequence>MEKQKEENSAEYTCFTPPYTLTAFVETVRCRRSGQSHNKNTARNIVRIKSVSEPESRRGVGRPPAFCRKLRLLLRHRELISRRLWLEISI</sequence>
<name>A0A4C1V5Y6_EUMVA</name>
<comment type="caution">
    <text evidence="1">The sequence shown here is derived from an EMBL/GenBank/DDBJ whole genome shotgun (WGS) entry which is preliminary data.</text>
</comment>
<evidence type="ECO:0000313" key="1">
    <source>
        <dbReference type="EMBL" id="GBP33682.1"/>
    </source>
</evidence>